<gene>
    <name evidence="1" type="ORF">HPB50_024299</name>
</gene>
<accession>A0ACB7S1C5</accession>
<reference evidence="1" key="1">
    <citation type="submission" date="2020-05" db="EMBL/GenBank/DDBJ databases">
        <title>Large-scale comparative analyses of tick genomes elucidate their genetic diversity and vector capacities.</title>
        <authorList>
            <person name="Jia N."/>
            <person name="Wang J."/>
            <person name="Shi W."/>
            <person name="Du L."/>
            <person name="Sun Y."/>
            <person name="Zhan W."/>
            <person name="Jiang J."/>
            <person name="Wang Q."/>
            <person name="Zhang B."/>
            <person name="Ji P."/>
            <person name="Sakyi L.B."/>
            <person name="Cui X."/>
            <person name="Yuan T."/>
            <person name="Jiang B."/>
            <person name="Yang W."/>
            <person name="Lam T.T.-Y."/>
            <person name="Chang Q."/>
            <person name="Ding S."/>
            <person name="Wang X."/>
            <person name="Zhu J."/>
            <person name="Ruan X."/>
            <person name="Zhao L."/>
            <person name="Wei J."/>
            <person name="Que T."/>
            <person name="Du C."/>
            <person name="Cheng J."/>
            <person name="Dai P."/>
            <person name="Han X."/>
            <person name="Huang E."/>
            <person name="Gao Y."/>
            <person name="Liu J."/>
            <person name="Shao H."/>
            <person name="Ye R."/>
            <person name="Li L."/>
            <person name="Wei W."/>
            <person name="Wang X."/>
            <person name="Wang C."/>
            <person name="Yang T."/>
            <person name="Huo Q."/>
            <person name="Li W."/>
            <person name="Guo W."/>
            <person name="Chen H."/>
            <person name="Zhou L."/>
            <person name="Ni X."/>
            <person name="Tian J."/>
            <person name="Zhou Y."/>
            <person name="Sheng Y."/>
            <person name="Liu T."/>
            <person name="Pan Y."/>
            <person name="Xia L."/>
            <person name="Li J."/>
            <person name="Zhao F."/>
            <person name="Cao W."/>
        </authorList>
    </citation>
    <scope>NUCLEOTIDE SEQUENCE</scope>
    <source>
        <strain evidence="1">Hyas-2018</strain>
    </source>
</reference>
<organism evidence="1 2">
    <name type="scientific">Hyalomma asiaticum</name>
    <name type="common">Tick</name>
    <dbReference type="NCBI Taxonomy" id="266040"/>
    <lineage>
        <taxon>Eukaryota</taxon>
        <taxon>Metazoa</taxon>
        <taxon>Ecdysozoa</taxon>
        <taxon>Arthropoda</taxon>
        <taxon>Chelicerata</taxon>
        <taxon>Arachnida</taxon>
        <taxon>Acari</taxon>
        <taxon>Parasitiformes</taxon>
        <taxon>Ixodida</taxon>
        <taxon>Ixodoidea</taxon>
        <taxon>Ixodidae</taxon>
        <taxon>Hyalomminae</taxon>
        <taxon>Hyalomma</taxon>
    </lineage>
</organism>
<evidence type="ECO:0000313" key="2">
    <source>
        <dbReference type="Proteomes" id="UP000821845"/>
    </source>
</evidence>
<evidence type="ECO:0000313" key="1">
    <source>
        <dbReference type="EMBL" id="KAH6926962.1"/>
    </source>
</evidence>
<keyword evidence="2" id="KW-1185">Reference proteome</keyword>
<proteinExistence type="predicted"/>
<dbReference type="EMBL" id="CM023487">
    <property type="protein sequence ID" value="KAH6926962.1"/>
    <property type="molecule type" value="Genomic_DNA"/>
</dbReference>
<name>A0ACB7S1C5_HYAAI</name>
<sequence length="313" mass="35402">MLGKEDMCQYHASVLTMLIYELLVLSKADAVEPPEHFLLVLLPDELIALSHSELSLLLVELGKAKRLALFIMEHLAKFIQVGPSNALFSQIRFIQPNDDWLSIRRFKAIEVKLCNVLEKKLPDVVSQKPGALESVNGDLTVEDVKVTYNMKKRSNLPSFVMLARKDDAKWEARKAKHVDESICKFKDYGGMFERKAVLKSELTVSIRRLTASELAQQAKVKKSQTTQDKAPREISGYFQPTSVPRPKTPDEKAALKRLLDRREAKKRHLSSSDSESNSASENFEAHKSKRHDRKLAPPSRSETPKELQQGGGR</sequence>
<comment type="caution">
    <text evidence="1">The sequence shown here is derived from an EMBL/GenBank/DDBJ whole genome shotgun (WGS) entry which is preliminary data.</text>
</comment>
<protein>
    <submittedName>
        <fullName evidence="1">Uncharacterized protein</fullName>
    </submittedName>
</protein>
<dbReference type="Proteomes" id="UP000821845">
    <property type="component" value="Chromosome 7"/>
</dbReference>